<evidence type="ECO:0000313" key="10">
    <source>
        <dbReference type="EMBL" id="CAK9237530.1"/>
    </source>
</evidence>
<dbReference type="SUPFAM" id="SSF103473">
    <property type="entry name" value="MFS general substrate transporter"/>
    <property type="match status" value="1"/>
</dbReference>
<evidence type="ECO:0000256" key="3">
    <source>
        <dbReference type="ARBA" id="ARBA00022448"/>
    </source>
</evidence>
<sequence>MAMAGGDGMPKPDHAETNCNNCSVLYSADVLVPTKCGAGYCKSMGKEGVMDLESLRNGESDDGTGDLHQPLLEISKASIVQVKAGSSDFNWKAAVLPFLFPAIGGLLYGYDTGATSGAAVSLTDQHLSGTDWYNLTALETGLFVSGSLYGALLGSLLAYKIADFLGRRLELITAAGFYIAGSLISAAAQSLGLLLTGRLVFGIGIGLAMHAAPMYIAETSPPPIRGTLISLKEAFVVGGMLIGYFVASLSIQQTCGWRIMLGLGAPLGLVMGIGIWWLPPSPRWLLLKALQGHANNVAEMKLNAAAALKRLRRIESCTLVTDTAVEAEVEDAWLALQLACEGNKSQIVTFKELFQGASLKALGIGTGLVFFQQVTGQPSVLYYAAPILQTAGFSMAADATRAAFFLSFFKLFMTCVAVVRVDKVGRRPLLIGGVSGVILSLILLAGYFTIGKMPWLAVAALLLYVGSYQVSFGPISWLMISEIFPLRTRGQALSLTVFVNFLANAGVALAFSPLQEAIGQTYTFIIFGIMGLFSLVFILVAVPETKGLSLEQIEAKLLARA</sequence>
<evidence type="ECO:0000256" key="1">
    <source>
        <dbReference type="ARBA" id="ARBA00004141"/>
    </source>
</evidence>
<dbReference type="Gene3D" id="1.20.1250.20">
    <property type="entry name" value="MFS general substrate transporter like domains"/>
    <property type="match status" value="1"/>
</dbReference>
<dbReference type="EMBL" id="OZ019901">
    <property type="protein sequence ID" value="CAK9237530.1"/>
    <property type="molecule type" value="Genomic_DNA"/>
</dbReference>
<name>A0ABP0V591_9BRYO</name>
<protein>
    <recommendedName>
        <fullName evidence="9">Major facilitator superfamily (MFS) profile domain-containing protein</fullName>
    </recommendedName>
</protein>
<feature type="transmembrane region" description="Helical" evidence="8">
    <location>
        <begin position="403"/>
        <end position="421"/>
    </location>
</feature>
<keyword evidence="3 7" id="KW-0813">Transport</keyword>
<dbReference type="PROSITE" id="PS00217">
    <property type="entry name" value="SUGAR_TRANSPORT_2"/>
    <property type="match status" value="1"/>
</dbReference>
<keyword evidence="4 8" id="KW-0812">Transmembrane</keyword>
<evidence type="ECO:0000256" key="5">
    <source>
        <dbReference type="ARBA" id="ARBA00022989"/>
    </source>
</evidence>
<dbReference type="PANTHER" id="PTHR48023">
    <property type="entry name" value="D-XYLOSE-PROTON SYMPORTER-LIKE 2"/>
    <property type="match status" value="1"/>
</dbReference>
<dbReference type="InterPro" id="IPR005829">
    <property type="entry name" value="Sugar_transporter_CS"/>
</dbReference>
<feature type="transmembrane region" description="Helical" evidence="8">
    <location>
        <begin position="171"/>
        <end position="193"/>
    </location>
</feature>
<evidence type="ECO:0000256" key="4">
    <source>
        <dbReference type="ARBA" id="ARBA00022692"/>
    </source>
</evidence>
<feature type="transmembrane region" description="Helical" evidence="8">
    <location>
        <begin position="456"/>
        <end position="480"/>
    </location>
</feature>
<feature type="transmembrane region" description="Helical" evidence="8">
    <location>
        <begin position="257"/>
        <end position="278"/>
    </location>
</feature>
<feature type="transmembrane region" description="Helical" evidence="8">
    <location>
        <begin position="229"/>
        <end position="251"/>
    </location>
</feature>
<proteinExistence type="inferred from homology"/>
<reference evidence="10" key="1">
    <citation type="submission" date="2024-02" db="EMBL/GenBank/DDBJ databases">
        <authorList>
            <consortium name="ELIXIR-Norway"/>
            <consortium name="Elixir Norway"/>
        </authorList>
    </citation>
    <scope>NUCLEOTIDE SEQUENCE</scope>
</reference>
<feature type="transmembrane region" description="Helical" evidence="8">
    <location>
        <begin position="428"/>
        <end position="450"/>
    </location>
</feature>
<keyword evidence="5 8" id="KW-1133">Transmembrane helix</keyword>
<comment type="subcellular location">
    <subcellularLocation>
        <location evidence="1">Membrane</location>
        <topology evidence="1">Multi-pass membrane protein</topology>
    </subcellularLocation>
</comment>
<evidence type="ECO:0000256" key="8">
    <source>
        <dbReference type="SAM" id="Phobius"/>
    </source>
</evidence>
<dbReference type="PROSITE" id="PS50850">
    <property type="entry name" value="MFS"/>
    <property type="match status" value="1"/>
</dbReference>
<evidence type="ECO:0000259" key="9">
    <source>
        <dbReference type="PROSITE" id="PS50850"/>
    </source>
</evidence>
<feature type="transmembrane region" description="Helical" evidence="8">
    <location>
        <begin position="93"/>
        <end position="110"/>
    </location>
</feature>
<feature type="domain" description="Major facilitator superfamily (MFS) profile" evidence="9">
    <location>
        <begin position="97"/>
        <end position="546"/>
    </location>
</feature>
<organism evidence="10 11">
    <name type="scientific">Sphagnum troendelagicum</name>
    <dbReference type="NCBI Taxonomy" id="128251"/>
    <lineage>
        <taxon>Eukaryota</taxon>
        <taxon>Viridiplantae</taxon>
        <taxon>Streptophyta</taxon>
        <taxon>Embryophyta</taxon>
        <taxon>Bryophyta</taxon>
        <taxon>Sphagnophytina</taxon>
        <taxon>Sphagnopsida</taxon>
        <taxon>Sphagnales</taxon>
        <taxon>Sphagnaceae</taxon>
        <taxon>Sphagnum</taxon>
    </lineage>
</organism>
<dbReference type="InterPro" id="IPR020846">
    <property type="entry name" value="MFS_dom"/>
</dbReference>
<feature type="transmembrane region" description="Helical" evidence="8">
    <location>
        <begin position="492"/>
        <end position="511"/>
    </location>
</feature>
<dbReference type="NCBIfam" id="TIGR00879">
    <property type="entry name" value="SP"/>
    <property type="match status" value="1"/>
</dbReference>
<evidence type="ECO:0000256" key="2">
    <source>
        <dbReference type="ARBA" id="ARBA00010992"/>
    </source>
</evidence>
<feature type="transmembrane region" description="Helical" evidence="8">
    <location>
        <begin position="199"/>
        <end position="217"/>
    </location>
</feature>
<accession>A0ABP0V591</accession>
<dbReference type="Pfam" id="PF00083">
    <property type="entry name" value="Sugar_tr"/>
    <property type="match status" value="1"/>
</dbReference>
<keyword evidence="11" id="KW-1185">Reference proteome</keyword>
<comment type="similarity">
    <text evidence="2 7">Belongs to the major facilitator superfamily. Sugar transporter (TC 2.A.1.1) family.</text>
</comment>
<dbReference type="PANTHER" id="PTHR48023:SF4">
    <property type="entry name" value="D-XYLOSE-PROTON SYMPORTER-LIKE 2"/>
    <property type="match status" value="1"/>
</dbReference>
<evidence type="ECO:0000256" key="7">
    <source>
        <dbReference type="RuleBase" id="RU003346"/>
    </source>
</evidence>
<dbReference type="InterPro" id="IPR036259">
    <property type="entry name" value="MFS_trans_sf"/>
</dbReference>
<evidence type="ECO:0000313" key="11">
    <source>
        <dbReference type="Proteomes" id="UP001497512"/>
    </source>
</evidence>
<feature type="transmembrane region" description="Helical" evidence="8">
    <location>
        <begin position="140"/>
        <end position="159"/>
    </location>
</feature>
<gene>
    <name evidence="10" type="ORF">CSSPTR1EN2_LOCUS23749</name>
</gene>
<dbReference type="Proteomes" id="UP001497512">
    <property type="component" value="Chromosome 9"/>
</dbReference>
<dbReference type="CDD" id="cd17362">
    <property type="entry name" value="MFS_GLUT10_12_Class3_like"/>
    <property type="match status" value="1"/>
</dbReference>
<feature type="transmembrane region" description="Helical" evidence="8">
    <location>
        <begin position="523"/>
        <end position="542"/>
    </location>
</feature>
<dbReference type="PRINTS" id="PR00171">
    <property type="entry name" value="SUGRTRNSPORT"/>
</dbReference>
<evidence type="ECO:0000256" key="6">
    <source>
        <dbReference type="ARBA" id="ARBA00023136"/>
    </source>
</evidence>
<keyword evidence="6 8" id="KW-0472">Membrane</keyword>
<dbReference type="InterPro" id="IPR005828">
    <property type="entry name" value="MFS_sugar_transport-like"/>
</dbReference>
<dbReference type="InterPro" id="IPR003663">
    <property type="entry name" value="Sugar/inositol_transpt"/>
</dbReference>
<dbReference type="InterPro" id="IPR050820">
    <property type="entry name" value="MFS_Sugar_Transporter"/>
</dbReference>